<dbReference type="NCBIfam" id="TIGR03002">
    <property type="entry name" value="outer_YhbN_LptA"/>
    <property type="match status" value="1"/>
</dbReference>
<keyword evidence="2" id="KW-0732">Signal</keyword>
<keyword evidence="5" id="KW-0472">Membrane</keyword>
<dbReference type="InterPro" id="IPR052037">
    <property type="entry name" value="LPS_export_LptA"/>
</dbReference>
<comment type="subcellular location">
    <subcellularLocation>
        <location evidence="4">Periplasm</location>
    </subcellularLocation>
</comment>
<organism evidence="7 8">
    <name type="scientific">Saccharobesus litoralis</name>
    <dbReference type="NCBI Taxonomy" id="2172099"/>
    <lineage>
        <taxon>Bacteria</taxon>
        <taxon>Pseudomonadati</taxon>
        <taxon>Pseudomonadota</taxon>
        <taxon>Gammaproteobacteria</taxon>
        <taxon>Alteromonadales</taxon>
        <taxon>Alteromonadaceae</taxon>
        <taxon>Saccharobesus</taxon>
    </lineage>
</organism>
<dbReference type="Pfam" id="PF03968">
    <property type="entry name" value="LptD_N"/>
    <property type="match status" value="1"/>
</dbReference>
<dbReference type="KEGG" id="cate:C2869_20615"/>
<name>A0A2S0VWQ6_9ALTE</name>
<proteinExistence type="inferred from homology"/>
<evidence type="ECO:0000256" key="3">
    <source>
        <dbReference type="ARBA" id="ARBA00022764"/>
    </source>
</evidence>
<evidence type="ECO:0000313" key="8">
    <source>
        <dbReference type="Proteomes" id="UP000244441"/>
    </source>
</evidence>
<dbReference type="Gene3D" id="2.60.450.10">
    <property type="entry name" value="Lipopolysaccharide (LPS) transport protein A like domain"/>
    <property type="match status" value="1"/>
</dbReference>
<evidence type="ECO:0000256" key="4">
    <source>
        <dbReference type="HAMAP-Rule" id="MF_01914"/>
    </source>
</evidence>
<keyword evidence="1 4" id="KW-0813">Transport</keyword>
<keyword evidence="8" id="KW-1185">Reference proteome</keyword>
<sequence>MATYVLNNLKSNMTLKPLTHLAIRLGLIFSVLLSTASFAEQAADNEQIFIDAEKQSMDLVNNKLTFYGNVQISQGHLQLNADKLEVQRNKGNQSEKLIASGNPVTFNHQLKDGIQIKAHAQQMHYNLTTQVLVLIGQAQINQADSMINGDRIEYDVAKRQLIASSDKASESRVRVVLTPVAKEK</sequence>
<dbReference type="GO" id="GO:0009279">
    <property type="term" value="C:cell outer membrane"/>
    <property type="evidence" value="ECO:0007669"/>
    <property type="project" value="TreeGrafter"/>
</dbReference>
<dbReference type="HAMAP" id="MF_01914">
    <property type="entry name" value="LPS_assembly_LptA"/>
    <property type="match status" value="1"/>
</dbReference>
<dbReference type="PANTHER" id="PTHR36504">
    <property type="entry name" value="LIPOPOLYSACCHARIDE EXPORT SYSTEM PROTEIN LPTA"/>
    <property type="match status" value="1"/>
</dbReference>
<dbReference type="GO" id="GO:0043165">
    <property type="term" value="P:Gram-negative-bacterium-type cell outer membrane assembly"/>
    <property type="evidence" value="ECO:0007669"/>
    <property type="project" value="UniProtKB-UniRule"/>
</dbReference>
<dbReference type="GO" id="GO:0015920">
    <property type="term" value="P:lipopolysaccharide transport"/>
    <property type="evidence" value="ECO:0007669"/>
    <property type="project" value="UniProtKB-UniRule"/>
</dbReference>
<dbReference type="EMBL" id="CP026604">
    <property type="protein sequence ID" value="AWB68649.1"/>
    <property type="molecule type" value="Genomic_DNA"/>
</dbReference>
<evidence type="ECO:0000256" key="1">
    <source>
        <dbReference type="ARBA" id="ARBA00022448"/>
    </source>
</evidence>
<dbReference type="InterPro" id="IPR014340">
    <property type="entry name" value="LptA"/>
</dbReference>
<comment type="similarity">
    <text evidence="4">Belongs to the LptA family.</text>
</comment>
<reference evidence="7 8" key="1">
    <citation type="submission" date="2018-01" db="EMBL/GenBank/DDBJ databases">
        <title>Genome sequence of a Cantenovulum-like bacteria.</title>
        <authorList>
            <person name="Tan W.R."/>
            <person name="Lau N.-S."/>
            <person name="Go F."/>
            <person name="Amirul A.-A.A."/>
        </authorList>
    </citation>
    <scope>NUCLEOTIDE SEQUENCE [LARGE SCALE GENOMIC DNA]</scope>
    <source>
        <strain evidence="7 8">CCB-QB4</strain>
    </source>
</reference>
<evidence type="ECO:0000256" key="2">
    <source>
        <dbReference type="ARBA" id="ARBA00022729"/>
    </source>
</evidence>
<keyword evidence="3 4" id="KW-0574">Periplasm</keyword>
<gene>
    <name evidence="4 7" type="primary">lptA</name>
    <name evidence="7" type="ORF">C2869_20615</name>
</gene>
<accession>A0A2S0VWQ6</accession>
<dbReference type="GO" id="GO:0001530">
    <property type="term" value="F:lipopolysaccharide binding"/>
    <property type="evidence" value="ECO:0007669"/>
    <property type="project" value="InterPro"/>
</dbReference>
<comment type="function">
    <text evidence="4">Involved in the assembly of lipopolysaccharide (LPS). Required for the translocation of LPS from the inner membrane to the outer membrane. May form a bridge between the inner membrane and the outer membrane, via interactions with LptC and LptD, thereby facilitating LPS transfer across the periplasm.</text>
</comment>
<keyword evidence="5" id="KW-0812">Transmembrane</keyword>
<dbReference type="GO" id="GO:0017089">
    <property type="term" value="F:glycolipid transfer activity"/>
    <property type="evidence" value="ECO:0007669"/>
    <property type="project" value="TreeGrafter"/>
</dbReference>
<protein>
    <recommendedName>
        <fullName evidence="4">Lipopolysaccharide export system protein LptA</fullName>
    </recommendedName>
</protein>
<comment type="subunit">
    <text evidence="4">Component of the lipopolysaccharide transport and assembly complex.</text>
</comment>
<dbReference type="GO" id="GO:0030288">
    <property type="term" value="C:outer membrane-bounded periplasmic space"/>
    <property type="evidence" value="ECO:0007669"/>
    <property type="project" value="TreeGrafter"/>
</dbReference>
<feature type="domain" description="Organic solvent tolerance-like N-terminal" evidence="6">
    <location>
        <begin position="50"/>
        <end position="158"/>
    </location>
</feature>
<feature type="transmembrane region" description="Helical" evidence="5">
    <location>
        <begin position="21"/>
        <end position="39"/>
    </location>
</feature>
<evidence type="ECO:0000256" key="5">
    <source>
        <dbReference type="SAM" id="Phobius"/>
    </source>
</evidence>
<dbReference type="Proteomes" id="UP000244441">
    <property type="component" value="Chromosome"/>
</dbReference>
<evidence type="ECO:0000313" key="7">
    <source>
        <dbReference type="EMBL" id="AWB68649.1"/>
    </source>
</evidence>
<dbReference type="AlphaFoldDB" id="A0A2S0VWQ6"/>
<dbReference type="PANTHER" id="PTHR36504:SF1">
    <property type="entry name" value="LIPOPOLYSACCHARIDE EXPORT SYSTEM PROTEIN LPTA"/>
    <property type="match status" value="1"/>
</dbReference>
<evidence type="ECO:0000259" key="6">
    <source>
        <dbReference type="Pfam" id="PF03968"/>
    </source>
</evidence>
<keyword evidence="5" id="KW-1133">Transmembrane helix</keyword>
<dbReference type="InterPro" id="IPR005653">
    <property type="entry name" value="OstA-like_N"/>
</dbReference>